<gene>
    <name evidence="3" type="ORF">SDC9_144093</name>
</gene>
<feature type="domain" description="Polysaccharide biosynthesis protein CapD-like" evidence="2">
    <location>
        <begin position="1"/>
        <end position="89"/>
    </location>
</feature>
<dbReference type="PANTHER" id="PTHR43318:SF1">
    <property type="entry name" value="POLYSACCHARIDE BIOSYNTHESIS PROTEIN EPSC-RELATED"/>
    <property type="match status" value="1"/>
</dbReference>
<comment type="caution">
    <text evidence="3">The sequence shown here is derived from an EMBL/GenBank/DDBJ whole genome shotgun (WGS) entry which is preliminary data.</text>
</comment>
<accession>A0A645E556</accession>
<evidence type="ECO:0000256" key="1">
    <source>
        <dbReference type="ARBA" id="ARBA00007430"/>
    </source>
</evidence>
<dbReference type="AlphaFoldDB" id="A0A645E556"/>
<name>A0A645E556_9ZZZZ</name>
<dbReference type="InterPro" id="IPR003869">
    <property type="entry name" value="Polysac_CapD-like"/>
</dbReference>
<dbReference type="EMBL" id="VSSQ01043261">
    <property type="protein sequence ID" value="MPM96924.1"/>
    <property type="molecule type" value="Genomic_DNA"/>
</dbReference>
<proteinExistence type="inferred from homology"/>
<organism evidence="3">
    <name type="scientific">bioreactor metagenome</name>
    <dbReference type="NCBI Taxonomy" id="1076179"/>
    <lineage>
        <taxon>unclassified sequences</taxon>
        <taxon>metagenomes</taxon>
        <taxon>ecological metagenomes</taxon>
    </lineage>
</organism>
<dbReference type="InterPro" id="IPR051203">
    <property type="entry name" value="Polysaccharide_Synthase-Rel"/>
</dbReference>
<dbReference type="PANTHER" id="PTHR43318">
    <property type="entry name" value="UDP-N-ACETYLGLUCOSAMINE 4,6-DEHYDRATASE"/>
    <property type="match status" value="1"/>
</dbReference>
<dbReference type="Gene3D" id="3.40.50.720">
    <property type="entry name" value="NAD(P)-binding Rossmann-like Domain"/>
    <property type="match status" value="1"/>
</dbReference>
<dbReference type="InterPro" id="IPR036291">
    <property type="entry name" value="NAD(P)-bd_dom_sf"/>
</dbReference>
<protein>
    <recommendedName>
        <fullName evidence="2">Polysaccharide biosynthesis protein CapD-like domain-containing protein</fullName>
    </recommendedName>
</protein>
<evidence type="ECO:0000259" key="2">
    <source>
        <dbReference type="Pfam" id="PF02719"/>
    </source>
</evidence>
<reference evidence="3" key="1">
    <citation type="submission" date="2019-08" db="EMBL/GenBank/DDBJ databases">
        <authorList>
            <person name="Kucharzyk K."/>
            <person name="Murdoch R.W."/>
            <person name="Higgins S."/>
            <person name="Loffler F."/>
        </authorList>
    </citation>
    <scope>NUCLEOTIDE SEQUENCE</scope>
</reference>
<dbReference type="SUPFAM" id="SSF51735">
    <property type="entry name" value="NAD(P)-binding Rossmann-fold domains"/>
    <property type="match status" value="1"/>
</dbReference>
<evidence type="ECO:0000313" key="3">
    <source>
        <dbReference type="EMBL" id="MPM96924.1"/>
    </source>
</evidence>
<dbReference type="Pfam" id="PF02719">
    <property type="entry name" value="Polysacc_synt_2"/>
    <property type="match status" value="1"/>
</dbReference>
<sequence length="134" mass="15027">MTIPEAAQLVLQAGALGESGAIYVLNMGSPVRIMDLAEKLIRYYGYTPNEDMPIEIIGLRPGEKMYEELTLDEEEQSLLETTHNRIYRTQPLAIDDKAFPARLAALMEASQINAPELLDLLRELVPNYCCARKS</sequence>
<comment type="similarity">
    <text evidence="1">Belongs to the polysaccharide synthase family.</text>
</comment>